<organism evidence="2">
    <name type="scientific">marine sediment metagenome</name>
    <dbReference type="NCBI Taxonomy" id="412755"/>
    <lineage>
        <taxon>unclassified sequences</taxon>
        <taxon>metagenomes</taxon>
        <taxon>ecological metagenomes</taxon>
    </lineage>
</organism>
<reference evidence="2" key="1">
    <citation type="journal article" date="2015" name="Nature">
        <title>Complex archaea that bridge the gap between prokaryotes and eukaryotes.</title>
        <authorList>
            <person name="Spang A."/>
            <person name="Saw J.H."/>
            <person name="Jorgensen S.L."/>
            <person name="Zaremba-Niedzwiedzka K."/>
            <person name="Martijn J."/>
            <person name="Lind A.E."/>
            <person name="van Eijk R."/>
            <person name="Schleper C."/>
            <person name="Guy L."/>
            <person name="Ettema T.J."/>
        </authorList>
    </citation>
    <scope>NUCLEOTIDE SEQUENCE</scope>
</reference>
<comment type="caution">
    <text evidence="2">The sequence shown here is derived from an EMBL/GenBank/DDBJ whole genome shotgun (WGS) entry which is preliminary data.</text>
</comment>
<evidence type="ECO:0000256" key="1">
    <source>
        <dbReference type="SAM" id="MobiDB-lite"/>
    </source>
</evidence>
<sequence>MTTISKKEQLRRTRISDSAKSSDARQAYYDRIRGVKRGPDSLET</sequence>
<gene>
    <name evidence="2" type="ORF">LCGC14_1509000</name>
</gene>
<dbReference type="AlphaFoldDB" id="A0A0F9J202"/>
<evidence type="ECO:0000313" key="2">
    <source>
        <dbReference type="EMBL" id="KKM63679.1"/>
    </source>
</evidence>
<feature type="non-terminal residue" evidence="2">
    <location>
        <position position="44"/>
    </location>
</feature>
<dbReference type="EMBL" id="LAZR01011055">
    <property type="protein sequence ID" value="KKM63679.1"/>
    <property type="molecule type" value="Genomic_DNA"/>
</dbReference>
<name>A0A0F9J202_9ZZZZ</name>
<accession>A0A0F9J202</accession>
<proteinExistence type="predicted"/>
<feature type="region of interest" description="Disordered" evidence="1">
    <location>
        <begin position="1"/>
        <end position="24"/>
    </location>
</feature>
<protein>
    <submittedName>
        <fullName evidence="2">Uncharacterized protein</fullName>
    </submittedName>
</protein>